<dbReference type="Pfam" id="PF08351">
    <property type="entry name" value="TmcA_N"/>
    <property type="match status" value="1"/>
</dbReference>
<evidence type="ECO:0000256" key="3">
    <source>
        <dbReference type="ARBA" id="ARBA00022679"/>
    </source>
</evidence>
<evidence type="ECO:0000256" key="1">
    <source>
        <dbReference type="ARBA" id="ARBA00022490"/>
    </source>
</evidence>
<dbReference type="EMBL" id="CP011034">
    <property type="protein sequence ID" value="ALS31520.1"/>
    <property type="molecule type" value="Genomic_DNA"/>
</dbReference>
<dbReference type="InterPro" id="IPR000182">
    <property type="entry name" value="GNAT_dom"/>
</dbReference>
<dbReference type="GO" id="GO:0005524">
    <property type="term" value="F:ATP binding"/>
    <property type="evidence" value="ECO:0007669"/>
    <property type="project" value="UniProtKB-UniRule"/>
</dbReference>
<keyword evidence="4 9" id="KW-0819">tRNA processing</keyword>
<dbReference type="OrthoDB" id="5578851at2"/>
<comment type="caution">
    <text evidence="9">Lacks conserved residue(s) required for the propagation of feature annotation.</text>
</comment>
<dbReference type="GO" id="GO:1904812">
    <property type="term" value="P:rRNA acetylation involved in maturation of SSU-rRNA"/>
    <property type="evidence" value="ECO:0007669"/>
    <property type="project" value="TreeGrafter"/>
</dbReference>
<evidence type="ECO:0000313" key="12">
    <source>
        <dbReference type="Proteomes" id="UP000065261"/>
    </source>
</evidence>
<evidence type="ECO:0000256" key="4">
    <source>
        <dbReference type="ARBA" id="ARBA00022694"/>
    </source>
</evidence>
<keyword evidence="2 9" id="KW-0820">tRNA-binding</keyword>
<dbReference type="PANTHER" id="PTHR10925:SF5">
    <property type="entry name" value="RNA CYTIDINE ACETYLTRANSFERASE"/>
    <property type="match status" value="1"/>
</dbReference>
<dbReference type="Gene3D" id="3.40.50.11040">
    <property type="match status" value="1"/>
</dbReference>
<feature type="binding site" evidence="9">
    <location>
        <position position="177"/>
    </location>
    <ligand>
        <name>ATP</name>
        <dbReference type="ChEBI" id="CHEBI:30616"/>
    </ligand>
</feature>
<dbReference type="GO" id="GO:1990883">
    <property type="term" value="F:18S rRNA cytidine N-acetyltransferase activity"/>
    <property type="evidence" value="ECO:0007669"/>
    <property type="project" value="TreeGrafter"/>
</dbReference>
<dbReference type="Gene3D" id="1.20.120.890">
    <property type="entry name" value="tRNA(Met) cytidine acetyltransferase, tail domain"/>
    <property type="match status" value="1"/>
</dbReference>
<dbReference type="GO" id="GO:0005737">
    <property type="term" value="C:cytoplasm"/>
    <property type="evidence" value="ECO:0007669"/>
    <property type="project" value="UniProtKB-SubCell"/>
</dbReference>
<dbReference type="HAMAP" id="MF_01886">
    <property type="entry name" value="tRNA_acetyltr_TmcA"/>
    <property type="match status" value="1"/>
</dbReference>
<dbReference type="AlphaFoldDB" id="A0A0U2VA47"/>
<keyword evidence="8 9" id="KW-0012">Acyltransferase</keyword>
<dbReference type="InterPro" id="IPR007807">
    <property type="entry name" value="TcmA/NAT10_helicase"/>
</dbReference>
<evidence type="ECO:0000256" key="2">
    <source>
        <dbReference type="ARBA" id="ARBA00022555"/>
    </source>
</evidence>
<dbReference type="SUPFAM" id="SSF55729">
    <property type="entry name" value="Acyl-CoA N-acyltransferases (Nat)"/>
    <property type="match status" value="1"/>
</dbReference>
<evidence type="ECO:0000256" key="8">
    <source>
        <dbReference type="ARBA" id="ARBA00023315"/>
    </source>
</evidence>
<evidence type="ECO:0000256" key="6">
    <source>
        <dbReference type="ARBA" id="ARBA00022840"/>
    </source>
</evidence>
<dbReference type="GO" id="GO:0002101">
    <property type="term" value="P:tRNA wobble cytosine modification"/>
    <property type="evidence" value="ECO:0007669"/>
    <property type="project" value="UniProtKB-UniRule"/>
</dbReference>
<dbReference type="GO" id="GO:0000049">
    <property type="term" value="F:tRNA binding"/>
    <property type="evidence" value="ECO:0007669"/>
    <property type="project" value="UniProtKB-UniRule"/>
</dbReference>
<keyword evidence="5 9" id="KW-0547">Nucleotide-binding</keyword>
<organism evidence="11">
    <name type="scientific">Pseudoalteromonas translucida KMM 520</name>
    <dbReference type="NCBI Taxonomy" id="1315283"/>
    <lineage>
        <taxon>Bacteria</taxon>
        <taxon>Pseudomonadati</taxon>
        <taxon>Pseudomonadota</taxon>
        <taxon>Gammaproteobacteria</taxon>
        <taxon>Alteromonadales</taxon>
        <taxon>Pseudoalteromonadaceae</taxon>
        <taxon>Pseudoalteromonas</taxon>
    </lineage>
</organism>
<evidence type="ECO:0000313" key="11">
    <source>
        <dbReference type="EMBL" id="ALS31520.1"/>
    </source>
</evidence>
<dbReference type="InterPro" id="IPR032672">
    <property type="entry name" value="TmcA/NAT10/Kre33"/>
</dbReference>
<keyword evidence="3 9" id="KW-0808">Transferase</keyword>
<dbReference type="InterPro" id="IPR013562">
    <property type="entry name" value="TmcA/NAT10_N"/>
</dbReference>
<feature type="domain" description="N-acetyltransferase" evidence="10">
    <location>
        <begin position="371"/>
        <end position="557"/>
    </location>
</feature>
<evidence type="ECO:0000259" key="10">
    <source>
        <dbReference type="PROSITE" id="PS51186"/>
    </source>
</evidence>
<dbReference type="PROSITE" id="PS51186">
    <property type="entry name" value="GNAT"/>
    <property type="match status" value="1"/>
</dbReference>
<proteinExistence type="inferred from homology"/>
<dbReference type="Pfam" id="PF13718">
    <property type="entry name" value="GNAT_acetyltr_2"/>
    <property type="match status" value="1"/>
</dbReference>
<dbReference type="Gene3D" id="3.40.50.300">
    <property type="entry name" value="P-loop containing nucleotide triphosphate hydrolases"/>
    <property type="match status" value="1"/>
</dbReference>
<comment type="similarity">
    <text evidence="9">Belongs to the TmcA family.</text>
</comment>
<dbReference type="PATRIC" id="fig|1315283.4.peg.113"/>
<keyword evidence="6 9" id="KW-0067">ATP-binding</keyword>
<keyword evidence="1 9" id="KW-0963">Cytoplasm</keyword>
<dbReference type="InterPro" id="IPR024914">
    <property type="entry name" value="tRNA_acetyltr_TmcA"/>
</dbReference>
<dbReference type="EC" id="2.3.1.193" evidence="9"/>
<dbReference type="Proteomes" id="UP000065261">
    <property type="component" value="Chromosome I"/>
</dbReference>
<dbReference type="RefSeq" id="WP_058372302.1">
    <property type="nucleotide sequence ID" value="NZ_CP011034.1"/>
</dbReference>
<dbReference type="Pfam" id="PF05127">
    <property type="entry name" value="NAT10_TcmA_helicase"/>
    <property type="match status" value="1"/>
</dbReference>
<dbReference type="InterPro" id="IPR027417">
    <property type="entry name" value="P-loop_NTPase"/>
</dbReference>
<dbReference type="KEGG" id="ptn:PTRA_a0135"/>
<comment type="catalytic activity">
    <reaction evidence="9">
        <text>cytidine(34) in elongator tRNA(Met) + acetyl-CoA + ATP + H2O = N(4)-acetylcytidine(34) in elongator tRNA(Met) + ADP + phosphate + CoA + H(+)</text>
        <dbReference type="Rhea" id="RHEA:43788"/>
        <dbReference type="Rhea" id="RHEA-COMP:10693"/>
        <dbReference type="Rhea" id="RHEA-COMP:10694"/>
        <dbReference type="ChEBI" id="CHEBI:15377"/>
        <dbReference type="ChEBI" id="CHEBI:15378"/>
        <dbReference type="ChEBI" id="CHEBI:30616"/>
        <dbReference type="ChEBI" id="CHEBI:43474"/>
        <dbReference type="ChEBI" id="CHEBI:57287"/>
        <dbReference type="ChEBI" id="CHEBI:57288"/>
        <dbReference type="ChEBI" id="CHEBI:74900"/>
        <dbReference type="ChEBI" id="CHEBI:82748"/>
        <dbReference type="ChEBI" id="CHEBI:456216"/>
        <dbReference type="EC" id="2.3.1.193"/>
    </reaction>
</comment>
<evidence type="ECO:0000256" key="7">
    <source>
        <dbReference type="ARBA" id="ARBA00022884"/>
    </source>
</evidence>
<reference evidence="11 12" key="1">
    <citation type="submission" date="2015-03" db="EMBL/GenBank/DDBJ databases">
        <authorList>
            <person name="Murphy D."/>
        </authorList>
    </citation>
    <scope>NUCLEOTIDE SEQUENCE [LARGE SCALE GENOMIC DNA]</scope>
    <source>
        <strain evidence="11 12">KMM 520</strain>
    </source>
</reference>
<dbReference type="Gene3D" id="3.40.630.30">
    <property type="match status" value="1"/>
</dbReference>
<accession>A0A0U2VA47</accession>
<sequence>MQDYKLYKKQLIQLEQQLAGAHHRQLVLVTGNDNWCYELTNSLVQNTNTLTLSKHCALKNAQWPAHIHQILGQEFTHAIYDGFSGLYPDKLAAIAGTVRAGGVLFVLLPELGNLNNWQDPALKSVQSHGHSNQYSLFNQRFSSIIKSLPALHYSEEFGCINNNYNYALHTSIDFEPQKNCVAQIVKLAHGRANRPLLINADRGRGKSAALGLAAAELADKNVIICATQFRATHSSFKHLAAQLNVNYDPLQKQLANMQYIAPDALLNELPKCDVLLVDEAAAIPVPMLLSMLAHYPRIVFASTLVGYEGNGRGYTIRFSQYIKNQYKASKVITLDEPLRFAKHDPLEQHIRSLLALDAQYQETNSNKSQIPKHSEVTQQQLINDEALLCQVIALLALAHYQSSVNDLRQLLDSPSQRIFISKINKQLVGVCLIAIEGGLSPELTEQVISGERRPQGHLMAQTLAQLSFSSDFLTHLSARVVRIAIDPSSHNCGLGKALLGYSESQVKEQCTWFGASFGATAQLLNFWQNLGFNAVKLGYQRDKSTAEHATLVVKSLNAPQQSLQSLIKQFQYELFYGLLSHFKSLEWQLVSTLLRSFNDEVIASDTLRLFTQQLSSNRFTISPTLWRLISQSPAAMTKLTSNQQQLLIQTVLQHHTDEQLIKNLNLSGKKQLEQQFKNTTHILAKQLSS</sequence>
<comment type="subcellular location">
    <subcellularLocation>
        <location evidence="9">Cytoplasm</location>
    </subcellularLocation>
</comment>
<dbReference type="InterPro" id="IPR038321">
    <property type="entry name" value="TmcA_C_sf"/>
</dbReference>
<evidence type="ECO:0000256" key="9">
    <source>
        <dbReference type="HAMAP-Rule" id="MF_01886"/>
    </source>
</evidence>
<feature type="binding site" evidence="9">
    <location>
        <position position="339"/>
    </location>
    <ligand>
        <name>ATP</name>
        <dbReference type="ChEBI" id="CHEBI:30616"/>
    </ligand>
</feature>
<evidence type="ECO:0000256" key="5">
    <source>
        <dbReference type="ARBA" id="ARBA00022741"/>
    </source>
</evidence>
<dbReference type="GO" id="GO:0051391">
    <property type="term" value="P:tRNA acetylation"/>
    <property type="evidence" value="ECO:0007669"/>
    <property type="project" value="UniProtKB-UniRule"/>
</dbReference>
<name>A0A0U2VA47_9GAMM</name>
<gene>
    <name evidence="9 11" type="primary">tmcA</name>
    <name evidence="11" type="ORF">PTRA_a0135</name>
</gene>
<dbReference type="SUPFAM" id="SSF52540">
    <property type="entry name" value="P-loop containing nucleoside triphosphate hydrolases"/>
    <property type="match status" value="1"/>
</dbReference>
<keyword evidence="7 9" id="KW-0694">RNA-binding</keyword>
<protein>
    <recommendedName>
        <fullName evidence="9">tRNA(Met) cytidine acetyltransferase TmcA</fullName>
        <ecNumber evidence="9">2.3.1.193</ecNumber>
    </recommendedName>
</protein>
<dbReference type="InterPro" id="IPR016181">
    <property type="entry name" value="Acyl_CoA_acyltransferase"/>
</dbReference>
<comment type="function">
    <text evidence="9">Catalyzes the formation of N(4)-acetylcytidine (ac(4)C) at the wobble position of tRNA(Met), by using acetyl-CoA as an acetyl donor and ATP (or GTP).</text>
</comment>
<dbReference type="PANTHER" id="PTHR10925">
    <property type="entry name" value="N-ACETYLTRANSFERASE 10"/>
    <property type="match status" value="1"/>
</dbReference>
<dbReference type="GO" id="GO:0051392">
    <property type="term" value="F:tRNA cytidine N4-acetyltransferase activity"/>
    <property type="evidence" value="ECO:0007669"/>
    <property type="project" value="UniProtKB-UniRule"/>
</dbReference>